<feature type="compositionally biased region" description="Basic and acidic residues" evidence="1">
    <location>
        <begin position="32"/>
        <end position="52"/>
    </location>
</feature>
<name>A0AAU9MF65_9ASTR</name>
<reference evidence="2 3" key="1">
    <citation type="submission" date="2022-01" db="EMBL/GenBank/DDBJ databases">
        <authorList>
            <person name="Xiong W."/>
            <person name="Schranz E."/>
        </authorList>
    </citation>
    <scope>NUCLEOTIDE SEQUENCE [LARGE SCALE GENOMIC DNA]</scope>
</reference>
<dbReference type="Proteomes" id="UP001157418">
    <property type="component" value="Unassembled WGS sequence"/>
</dbReference>
<dbReference type="Pfam" id="PF15697">
    <property type="entry name" value="DUF4666"/>
    <property type="match status" value="2"/>
</dbReference>
<accession>A0AAU9MF65</accession>
<evidence type="ECO:0000313" key="2">
    <source>
        <dbReference type="EMBL" id="CAH1426474.1"/>
    </source>
</evidence>
<evidence type="ECO:0000256" key="1">
    <source>
        <dbReference type="SAM" id="MobiDB-lite"/>
    </source>
</evidence>
<feature type="region of interest" description="Disordered" evidence="1">
    <location>
        <begin position="32"/>
        <end position="67"/>
    </location>
</feature>
<organism evidence="2 3">
    <name type="scientific">Lactuca virosa</name>
    <dbReference type="NCBI Taxonomy" id="75947"/>
    <lineage>
        <taxon>Eukaryota</taxon>
        <taxon>Viridiplantae</taxon>
        <taxon>Streptophyta</taxon>
        <taxon>Embryophyta</taxon>
        <taxon>Tracheophyta</taxon>
        <taxon>Spermatophyta</taxon>
        <taxon>Magnoliopsida</taxon>
        <taxon>eudicotyledons</taxon>
        <taxon>Gunneridae</taxon>
        <taxon>Pentapetalae</taxon>
        <taxon>asterids</taxon>
        <taxon>campanulids</taxon>
        <taxon>Asterales</taxon>
        <taxon>Asteraceae</taxon>
        <taxon>Cichorioideae</taxon>
        <taxon>Cichorieae</taxon>
        <taxon>Lactucinae</taxon>
        <taxon>Lactuca</taxon>
    </lineage>
</organism>
<dbReference type="PANTHER" id="PTHR33730">
    <property type="entry name" value="OS05G0542732 PROTEIN-RELATED"/>
    <property type="match status" value="1"/>
</dbReference>
<keyword evidence="3" id="KW-1185">Reference proteome</keyword>
<dbReference type="PANTHER" id="PTHR33730:SF4">
    <property type="entry name" value="OS05G0542732 PROTEIN"/>
    <property type="match status" value="1"/>
</dbReference>
<dbReference type="EMBL" id="CAKMRJ010002223">
    <property type="protein sequence ID" value="CAH1426474.1"/>
    <property type="molecule type" value="Genomic_DNA"/>
</dbReference>
<dbReference type="AlphaFoldDB" id="A0AAU9MF65"/>
<gene>
    <name evidence="2" type="ORF">LVIROSA_LOCUS13549</name>
</gene>
<proteinExistence type="predicted"/>
<protein>
    <submittedName>
        <fullName evidence="2">Uncharacterized protein</fullName>
    </submittedName>
</protein>
<evidence type="ECO:0000313" key="3">
    <source>
        <dbReference type="Proteomes" id="UP001157418"/>
    </source>
</evidence>
<sequence length="94" mass="10548">MAGLARSDVSYKRSGSSGLVWDDKLLSGELFKPKEEEKEKKEPQRVEPRPYKTMDVAPTIDPPSPRLSGCGAICTMFGKPVKNKPSTQNRRKKR</sequence>
<dbReference type="InterPro" id="IPR031421">
    <property type="entry name" value="DUF4666"/>
</dbReference>
<comment type="caution">
    <text evidence="2">The sequence shown here is derived from an EMBL/GenBank/DDBJ whole genome shotgun (WGS) entry which is preliminary data.</text>
</comment>